<dbReference type="PANTHER" id="PTHR36394">
    <property type="entry name" value="OS01G0277700 PROTEIN"/>
    <property type="match status" value="1"/>
</dbReference>
<feature type="transmembrane region" description="Helical" evidence="1">
    <location>
        <begin position="123"/>
        <end position="145"/>
    </location>
</feature>
<evidence type="ECO:0000313" key="3">
    <source>
        <dbReference type="Proteomes" id="UP000054558"/>
    </source>
</evidence>
<keyword evidence="3" id="KW-1185">Reference proteome</keyword>
<keyword evidence="1" id="KW-1133">Transmembrane helix</keyword>
<organism evidence="2 3">
    <name type="scientific">Klebsormidium nitens</name>
    <name type="common">Green alga</name>
    <name type="synonym">Ulothrix nitens</name>
    <dbReference type="NCBI Taxonomy" id="105231"/>
    <lineage>
        <taxon>Eukaryota</taxon>
        <taxon>Viridiplantae</taxon>
        <taxon>Streptophyta</taxon>
        <taxon>Klebsormidiophyceae</taxon>
        <taxon>Klebsormidiales</taxon>
        <taxon>Klebsormidiaceae</taxon>
        <taxon>Klebsormidium</taxon>
    </lineage>
</organism>
<dbReference type="Proteomes" id="UP000054558">
    <property type="component" value="Unassembled WGS sequence"/>
</dbReference>
<protein>
    <submittedName>
        <fullName evidence="2">Uncharacterized protein</fullName>
    </submittedName>
</protein>
<feature type="transmembrane region" description="Helical" evidence="1">
    <location>
        <begin position="82"/>
        <end position="103"/>
    </location>
</feature>
<name>A0A1Y1HMY8_KLENI</name>
<keyword evidence="1" id="KW-0812">Transmembrane</keyword>
<proteinExistence type="predicted"/>
<feature type="transmembrane region" description="Helical" evidence="1">
    <location>
        <begin position="151"/>
        <end position="178"/>
    </location>
</feature>
<feature type="transmembrane region" description="Helical" evidence="1">
    <location>
        <begin position="43"/>
        <end position="62"/>
    </location>
</feature>
<feature type="transmembrane region" description="Helical" evidence="1">
    <location>
        <begin position="12"/>
        <end position="31"/>
    </location>
</feature>
<sequence length="223" mass="23504">MSAMGISAEELSTIGGIATVSTLHAFIPTHWLPFSVVGRAQKWTLTTTLAVTALGAFCHTASTSLLGLGAVKMAHSVLPEEVVHSFASLLLVVLGFGYIVLFLTGRGGHSHAGHNHNMEKAAVAGLILVPTLSPCATVLPVFLAVGNSKDGSFLVLVVVLLLATLTVMLALVTISFLGAAQLKFEFMTRYDKLLVGVVLCLVGILTNVFHHHDHDELVTAEVT</sequence>
<dbReference type="OMA" id="DHYLPFI"/>
<evidence type="ECO:0000256" key="1">
    <source>
        <dbReference type="SAM" id="Phobius"/>
    </source>
</evidence>
<feature type="transmembrane region" description="Helical" evidence="1">
    <location>
        <begin position="190"/>
        <end position="209"/>
    </location>
</feature>
<accession>A0A1Y1HMY8</accession>
<dbReference type="PANTHER" id="PTHR36394:SF1">
    <property type="entry name" value="OS01G0277700 PROTEIN"/>
    <property type="match status" value="1"/>
</dbReference>
<reference evidence="2 3" key="1">
    <citation type="journal article" date="2014" name="Nat. Commun.">
        <title>Klebsormidium flaccidum genome reveals primary factors for plant terrestrial adaptation.</title>
        <authorList>
            <person name="Hori K."/>
            <person name="Maruyama F."/>
            <person name="Fujisawa T."/>
            <person name="Togashi T."/>
            <person name="Yamamoto N."/>
            <person name="Seo M."/>
            <person name="Sato S."/>
            <person name="Yamada T."/>
            <person name="Mori H."/>
            <person name="Tajima N."/>
            <person name="Moriyama T."/>
            <person name="Ikeuchi M."/>
            <person name="Watanabe M."/>
            <person name="Wada H."/>
            <person name="Kobayashi K."/>
            <person name="Saito M."/>
            <person name="Masuda T."/>
            <person name="Sasaki-Sekimoto Y."/>
            <person name="Mashiguchi K."/>
            <person name="Awai K."/>
            <person name="Shimojima M."/>
            <person name="Masuda S."/>
            <person name="Iwai M."/>
            <person name="Nobusawa T."/>
            <person name="Narise T."/>
            <person name="Kondo S."/>
            <person name="Saito H."/>
            <person name="Sato R."/>
            <person name="Murakawa M."/>
            <person name="Ihara Y."/>
            <person name="Oshima-Yamada Y."/>
            <person name="Ohtaka K."/>
            <person name="Satoh M."/>
            <person name="Sonobe K."/>
            <person name="Ishii M."/>
            <person name="Ohtani R."/>
            <person name="Kanamori-Sato M."/>
            <person name="Honoki R."/>
            <person name="Miyazaki D."/>
            <person name="Mochizuki H."/>
            <person name="Umetsu J."/>
            <person name="Higashi K."/>
            <person name="Shibata D."/>
            <person name="Kamiya Y."/>
            <person name="Sato N."/>
            <person name="Nakamura Y."/>
            <person name="Tabata S."/>
            <person name="Ida S."/>
            <person name="Kurokawa K."/>
            <person name="Ohta H."/>
        </authorList>
    </citation>
    <scope>NUCLEOTIDE SEQUENCE [LARGE SCALE GENOMIC DNA]</scope>
    <source>
        <strain evidence="2 3">NIES-2285</strain>
    </source>
</reference>
<keyword evidence="1" id="KW-0472">Membrane</keyword>
<gene>
    <name evidence="2" type="ORF">KFL_000050440</name>
</gene>
<dbReference type="AlphaFoldDB" id="A0A1Y1HMY8"/>
<evidence type="ECO:0000313" key="2">
    <source>
        <dbReference type="EMBL" id="GAQ77907.1"/>
    </source>
</evidence>
<dbReference type="OrthoDB" id="1902618at2759"/>
<dbReference type="EMBL" id="DF236954">
    <property type="protein sequence ID" value="GAQ77907.1"/>
    <property type="molecule type" value="Genomic_DNA"/>
</dbReference>